<dbReference type="PANTHER" id="PTHR11715:SF3">
    <property type="entry name" value="GLYCINE CLEAVAGE SYSTEM H PROTEIN-RELATED"/>
    <property type="match status" value="1"/>
</dbReference>
<dbReference type="Pfam" id="PF01597">
    <property type="entry name" value="GCV_H"/>
    <property type="match status" value="1"/>
</dbReference>
<dbReference type="GO" id="GO:0009249">
    <property type="term" value="P:protein lipoylation"/>
    <property type="evidence" value="ECO:0007669"/>
    <property type="project" value="TreeGrafter"/>
</dbReference>
<dbReference type="InterPro" id="IPR002930">
    <property type="entry name" value="GCV_H"/>
</dbReference>
<dbReference type="EMBL" id="ADCP02000002">
    <property type="protein sequence ID" value="EFV45863.1"/>
    <property type="molecule type" value="Genomic_DNA"/>
</dbReference>
<sequence length="128" mass="13998">MNTQSLNLPEDLGYTARHVWARKDGDTLVIGITDFAQDQLGEILFVDLPDAGASFGADDEFGTVESLKTVSSLYMPVAGEVVERNEALEGKPTLVNLNCYADGWMLRIRPTETPALMTAADYRSQLEG</sequence>
<dbReference type="GO" id="GO:0005829">
    <property type="term" value="C:cytosol"/>
    <property type="evidence" value="ECO:0007669"/>
    <property type="project" value="TreeGrafter"/>
</dbReference>
<dbReference type="Proteomes" id="UP000006034">
    <property type="component" value="Unassembled WGS sequence"/>
</dbReference>
<dbReference type="AlphaFoldDB" id="E5Y296"/>
<evidence type="ECO:0000256" key="4">
    <source>
        <dbReference type="PIRSR" id="PIRSR617453-50"/>
    </source>
</evidence>
<dbReference type="InterPro" id="IPR017453">
    <property type="entry name" value="GCV_H_sub"/>
</dbReference>
<dbReference type="GO" id="GO:0019464">
    <property type="term" value="P:glycine decarboxylation via glycine cleavage system"/>
    <property type="evidence" value="ECO:0007669"/>
    <property type="project" value="UniProtKB-UniRule"/>
</dbReference>
<comment type="function">
    <text evidence="3">The glycine cleavage system catalyzes the degradation of glycine. The H protein shuttles the methylamine group of glycine from the P protein to the T protein.</text>
</comment>
<dbReference type="InterPro" id="IPR033753">
    <property type="entry name" value="GCV_H/Fam206"/>
</dbReference>
<dbReference type="PROSITE" id="PS50968">
    <property type="entry name" value="BIOTINYL_LIPOYL"/>
    <property type="match status" value="1"/>
</dbReference>
<evidence type="ECO:0000256" key="1">
    <source>
        <dbReference type="ARBA" id="ARBA00009249"/>
    </source>
</evidence>
<protein>
    <recommendedName>
        <fullName evidence="3">Glycine cleavage system H protein</fullName>
    </recommendedName>
</protein>
<dbReference type="NCBIfam" id="NF002270">
    <property type="entry name" value="PRK01202.1"/>
    <property type="match status" value="1"/>
</dbReference>
<dbReference type="InterPro" id="IPR000089">
    <property type="entry name" value="Biotin_lipoyl"/>
</dbReference>
<evidence type="ECO:0000256" key="3">
    <source>
        <dbReference type="HAMAP-Rule" id="MF_00272"/>
    </source>
</evidence>
<evidence type="ECO:0000256" key="2">
    <source>
        <dbReference type="ARBA" id="ARBA00022823"/>
    </source>
</evidence>
<reference evidence="6 7" key="1">
    <citation type="submission" date="2010-10" db="EMBL/GenBank/DDBJ databases">
        <authorList>
            <consortium name="The Broad Institute Genome Sequencing Platform"/>
            <person name="Ward D."/>
            <person name="Earl A."/>
            <person name="Feldgarden M."/>
            <person name="Young S.K."/>
            <person name="Gargeya S."/>
            <person name="Zeng Q."/>
            <person name="Alvarado L."/>
            <person name="Berlin A."/>
            <person name="Bochicchio J."/>
            <person name="Chapman S.B."/>
            <person name="Chen Z."/>
            <person name="Freedman E."/>
            <person name="Gellesch M."/>
            <person name="Goldberg J."/>
            <person name="Griggs A."/>
            <person name="Gujja S."/>
            <person name="Heilman E."/>
            <person name="Heiman D."/>
            <person name="Howarth C."/>
            <person name="Mehta T."/>
            <person name="Neiman D."/>
            <person name="Pearson M."/>
            <person name="Roberts A."/>
            <person name="Saif S."/>
            <person name="Shea T."/>
            <person name="Shenoy N."/>
            <person name="Sisk P."/>
            <person name="Stolte C."/>
            <person name="Sykes S."/>
            <person name="White J."/>
            <person name="Yandava C."/>
            <person name="Allen-Vercoe E."/>
            <person name="Sibley C."/>
            <person name="Ambrose C.E."/>
            <person name="Strauss J."/>
            <person name="Daigneault M."/>
            <person name="Haas B."/>
            <person name="Nusbaum C."/>
            <person name="Birren B."/>
        </authorList>
    </citation>
    <scope>NUCLEOTIDE SEQUENCE [LARGE SCALE GENOMIC DNA]</scope>
    <source>
        <strain evidence="6 7">3_1_6</strain>
    </source>
</reference>
<reference evidence="6 7" key="2">
    <citation type="submission" date="2013-04" db="EMBL/GenBank/DDBJ databases">
        <title>The Genome Sequence of Bilophila wadsworthia 3_1_6.</title>
        <authorList>
            <consortium name="The Broad Institute Genomics Platform"/>
            <person name="Earl A."/>
            <person name="Ward D."/>
            <person name="Feldgarden M."/>
            <person name="Gevers D."/>
            <person name="Sibley C."/>
            <person name="Strauss J."/>
            <person name="Allen-Vercoe E."/>
            <person name="Walker B."/>
            <person name="Young S."/>
            <person name="Zeng Q."/>
            <person name="Gargeya S."/>
            <person name="Fitzgerald M."/>
            <person name="Haas B."/>
            <person name="Abouelleil A."/>
            <person name="Allen A.W."/>
            <person name="Alvarado L."/>
            <person name="Arachchi H.M."/>
            <person name="Berlin A.M."/>
            <person name="Chapman S.B."/>
            <person name="Gainer-Dewar J."/>
            <person name="Goldberg J."/>
            <person name="Griggs A."/>
            <person name="Gujja S."/>
            <person name="Hansen M."/>
            <person name="Howarth C."/>
            <person name="Imamovic A."/>
            <person name="Ireland A."/>
            <person name="Larimer J."/>
            <person name="McCowan C."/>
            <person name="Murphy C."/>
            <person name="Pearson M."/>
            <person name="Poon T.W."/>
            <person name="Priest M."/>
            <person name="Roberts A."/>
            <person name="Saif S."/>
            <person name="Shea T."/>
            <person name="Sisk P."/>
            <person name="Sykes S."/>
            <person name="Wortman J."/>
            <person name="Nusbaum C."/>
            <person name="Birren B."/>
        </authorList>
    </citation>
    <scope>NUCLEOTIDE SEQUENCE [LARGE SCALE GENOMIC DNA]</scope>
    <source>
        <strain evidence="6 7">3_1_6</strain>
    </source>
</reference>
<comment type="cofactor">
    <cofactor evidence="3">
        <name>(R)-lipoate</name>
        <dbReference type="ChEBI" id="CHEBI:83088"/>
    </cofactor>
    <text evidence="3">Binds 1 lipoyl cofactor covalently.</text>
</comment>
<dbReference type="RefSeq" id="WP_005024449.1">
    <property type="nucleotide sequence ID" value="NZ_KE150239.1"/>
</dbReference>
<evidence type="ECO:0000313" key="6">
    <source>
        <dbReference type="EMBL" id="EFV45863.1"/>
    </source>
</evidence>
<dbReference type="SUPFAM" id="SSF51230">
    <property type="entry name" value="Single hybrid motif"/>
    <property type="match status" value="1"/>
</dbReference>
<keyword evidence="7" id="KW-1185">Reference proteome</keyword>
<evidence type="ECO:0000313" key="7">
    <source>
        <dbReference type="Proteomes" id="UP000006034"/>
    </source>
</evidence>
<evidence type="ECO:0000259" key="5">
    <source>
        <dbReference type="PROSITE" id="PS50968"/>
    </source>
</evidence>
<dbReference type="GeneID" id="78086910"/>
<name>E5Y296_BILW3</name>
<keyword evidence="2 3" id="KW-0450">Lipoyl</keyword>
<dbReference type="CDD" id="cd06848">
    <property type="entry name" value="GCS_H"/>
    <property type="match status" value="1"/>
</dbReference>
<dbReference type="OrthoDB" id="9796712at2"/>
<comment type="subunit">
    <text evidence="3">The glycine cleavage system is composed of four proteins: P, T, L and H.</text>
</comment>
<feature type="domain" description="Lipoyl-binding" evidence="5">
    <location>
        <begin position="27"/>
        <end position="109"/>
    </location>
</feature>
<organism evidence="6 7">
    <name type="scientific">Bilophila wadsworthia (strain 3_1_6)</name>
    <dbReference type="NCBI Taxonomy" id="563192"/>
    <lineage>
        <taxon>Bacteria</taxon>
        <taxon>Pseudomonadati</taxon>
        <taxon>Thermodesulfobacteriota</taxon>
        <taxon>Desulfovibrionia</taxon>
        <taxon>Desulfovibrionales</taxon>
        <taxon>Desulfovibrionaceae</taxon>
        <taxon>Bilophila</taxon>
    </lineage>
</organism>
<dbReference type="Gene3D" id="2.40.50.100">
    <property type="match status" value="1"/>
</dbReference>
<proteinExistence type="inferred from homology"/>
<dbReference type="STRING" id="563192.HMPREF0179_00306"/>
<dbReference type="HOGENOM" id="CLU_097408_2_2_7"/>
<dbReference type="PANTHER" id="PTHR11715">
    <property type="entry name" value="GLYCINE CLEAVAGE SYSTEM H PROTEIN"/>
    <property type="match status" value="1"/>
</dbReference>
<dbReference type="GO" id="GO:0005960">
    <property type="term" value="C:glycine cleavage complex"/>
    <property type="evidence" value="ECO:0007669"/>
    <property type="project" value="InterPro"/>
</dbReference>
<comment type="similarity">
    <text evidence="1 3">Belongs to the GcvH family.</text>
</comment>
<dbReference type="eggNOG" id="COG0509">
    <property type="taxonomic scope" value="Bacteria"/>
</dbReference>
<gene>
    <name evidence="3" type="primary">gcvH</name>
    <name evidence="6" type="ORF">HMPREF0179_00306</name>
</gene>
<dbReference type="NCBIfam" id="TIGR00527">
    <property type="entry name" value="gcvH"/>
    <property type="match status" value="1"/>
</dbReference>
<comment type="caution">
    <text evidence="6">The sequence shown here is derived from an EMBL/GenBank/DDBJ whole genome shotgun (WGS) entry which is preliminary data.</text>
</comment>
<accession>E5Y296</accession>
<dbReference type="PROSITE" id="PS00189">
    <property type="entry name" value="LIPOYL"/>
    <property type="match status" value="1"/>
</dbReference>
<feature type="modified residue" description="N6-lipoyllysine" evidence="3 4">
    <location>
        <position position="68"/>
    </location>
</feature>
<dbReference type="InterPro" id="IPR011053">
    <property type="entry name" value="Single_hybrid_motif"/>
</dbReference>
<dbReference type="InterPro" id="IPR003016">
    <property type="entry name" value="2-oxoA_DH_lipoyl-BS"/>
</dbReference>
<dbReference type="HAMAP" id="MF_00272">
    <property type="entry name" value="GcvH"/>
    <property type="match status" value="1"/>
</dbReference>